<sequence length="341" mass="38705">MSLQTTKQNKVQSIGEQSRVIVSHISDLDGRVSRELYVMYAGLPANTSTVWVEYGNLIAKAQSSITEWATGKDVTILDFSISQAFLNEVAEVAETVLVFDHHTGTRALVAPSNATIICNTKESTVSLLQKYYVGYETLFTNVCREIDLNLIDNIKAIGHKLYFDSIFFSKDKNLQVELDKLFDDSTVPAFYEAKGKEEIEIAKSLANQAVIDRADRTATVFKSEEHRGIETDIIAHFMLKNKKIDFARIAFDLEKDNLRIFSVRKLKENPRSLEDYCEARGGGGRETAGAFSEMIDDELYLVPCQHETRHIDTNRDTRCSLCEKILEYEWESEFRYEGGEC</sequence>
<dbReference type="EMBL" id="FPHN01000154">
    <property type="protein sequence ID" value="SFV63622.1"/>
    <property type="molecule type" value="Genomic_DNA"/>
</dbReference>
<name>A0A1W1CD38_9ZZZZ</name>
<accession>A0A1W1CD38</accession>
<dbReference type="InterPro" id="IPR038763">
    <property type="entry name" value="DHH_sf"/>
</dbReference>
<gene>
    <name evidence="1" type="ORF">MNB_SV-14-1039</name>
</gene>
<dbReference type="SUPFAM" id="SSF64182">
    <property type="entry name" value="DHH phosphoesterases"/>
    <property type="match status" value="1"/>
</dbReference>
<evidence type="ECO:0000313" key="1">
    <source>
        <dbReference type="EMBL" id="SFV63622.1"/>
    </source>
</evidence>
<organism evidence="1">
    <name type="scientific">hydrothermal vent metagenome</name>
    <dbReference type="NCBI Taxonomy" id="652676"/>
    <lineage>
        <taxon>unclassified sequences</taxon>
        <taxon>metagenomes</taxon>
        <taxon>ecological metagenomes</taxon>
    </lineage>
</organism>
<reference evidence="1" key="1">
    <citation type="submission" date="2016-10" db="EMBL/GenBank/DDBJ databases">
        <authorList>
            <person name="de Groot N.N."/>
        </authorList>
    </citation>
    <scope>NUCLEOTIDE SEQUENCE</scope>
</reference>
<dbReference type="AlphaFoldDB" id="A0A1W1CD38"/>
<protein>
    <submittedName>
        <fullName evidence="1">Uncharacterized protein</fullName>
    </submittedName>
</protein>
<proteinExistence type="predicted"/>